<evidence type="ECO:0000313" key="3">
    <source>
        <dbReference type="Proteomes" id="UP000070544"/>
    </source>
</evidence>
<organism evidence="2 3">
    <name type="scientific">Gonapodya prolifera (strain JEL478)</name>
    <name type="common">Monoblepharis prolifera</name>
    <dbReference type="NCBI Taxonomy" id="1344416"/>
    <lineage>
        <taxon>Eukaryota</taxon>
        <taxon>Fungi</taxon>
        <taxon>Fungi incertae sedis</taxon>
        <taxon>Chytridiomycota</taxon>
        <taxon>Chytridiomycota incertae sedis</taxon>
        <taxon>Monoblepharidomycetes</taxon>
        <taxon>Monoblepharidales</taxon>
        <taxon>Gonapodyaceae</taxon>
        <taxon>Gonapodya</taxon>
    </lineage>
</organism>
<evidence type="ECO:0000256" key="1">
    <source>
        <dbReference type="SAM" id="MobiDB-lite"/>
    </source>
</evidence>
<name>A0A139A2A5_GONPJ</name>
<evidence type="ECO:0000313" key="2">
    <source>
        <dbReference type="EMBL" id="KXS10675.1"/>
    </source>
</evidence>
<reference evidence="2 3" key="1">
    <citation type="journal article" date="2015" name="Genome Biol. Evol.">
        <title>Phylogenomic analyses indicate that early fungi evolved digesting cell walls of algal ancestors of land plants.</title>
        <authorList>
            <person name="Chang Y."/>
            <person name="Wang S."/>
            <person name="Sekimoto S."/>
            <person name="Aerts A.L."/>
            <person name="Choi C."/>
            <person name="Clum A."/>
            <person name="LaButti K.M."/>
            <person name="Lindquist E.A."/>
            <person name="Yee Ngan C."/>
            <person name="Ohm R.A."/>
            <person name="Salamov A.A."/>
            <person name="Grigoriev I.V."/>
            <person name="Spatafora J.W."/>
            <person name="Berbee M.L."/>
        </authorList>
    </citation>
    <scope>NUCLEOTIDE SEQUENCE [LARGE SCALE GENOMIC DNA]</scope>
    <source>
        <strain evidence="2 3">JEL478</strain>
    </source>
</reference>
<dbReference type="OrthoDB" id="2173555at2759"/>
<gene>
    <name evidence="2" type="ORF">M427DRAFT_148535</name>
</gene>
<feature type="compositionally biased region" description="Polar residues" evidence="1">
    <location>
        <begin position="299"/>
        <end position="311"/>
    </location>
</feature>
<dbReference type="Gene3D" id="3.40.50.620">
    <property type="entry name" value="HUPs"/>
    <property type="match status" value="1"/>
</dbReference>
<protein>
    <submittedName>
        <fullName evidence="2">Uncharacterized protein</fullName>
    </submittedName>
</protein>
<dbReference type="SUPFAM" id="SSF52402">
    <property type="entry name" value="Adenine nucleotide alpha hydrolases-like"/>
    <property type="match status" value="1"/>
</dbReference>
<dbReference type="EMBL" id="KQ965819">
    <property type="protein sequence ID" value="KXS10675.1"/>
    <property type="molecule type" value="Genomic_DNA"/>
</dbReference>
<dbReference type="Proteomes" id="UP000070544">
    <property type="component" value="Unassembled WGS sequence"/>
</dbReference>
<dbReference type="AlphaFoldDB" id="A0A139A2A5"/>
<feature type="compositionally biased region" description="Gly residues" evidence="1">
    <location>
        <begin position="281"/>
        <end position="294"/>
    </location>
</feature>
<dbReference type="InterPro" id="IPR014729">
    <property type="entry name" value="Rossmann-like_a/b/a_fold"/>
</dbReference>
<feature type="region of interest" description="Disordered" evidence="1">
    <location>
        <begin position="279"/>
        <end position="355"/>
    </location>
</feature>
<accession>A0A139A2A5</accession>
<feature type="region of interest" description="Disordered" evidence="1">
    <location>
        <begin position="28"/>
        <end position="92"/>
    </location>
</feature>
<sequence length="355" mass="37421">MSDVEALQKQLEEVLKKNADLEATNRKLSEQLASSSTKPAPLAVAAEGATAPVSGTIQFKEPTKKAAPSPVAAPASGGRVSTSDAPPPALPRRGSVMTIVAQYHGPEADPEDDEPERVVVVIPADSVNGREIDPFAHGALDLAVKSLVKEGDKLTVLVLSQPDSVVGGIVKLTASSADPPRTERQSVNYVKAIATKIYNWYPKDFTFEVRSLPVKSDPVGAILEVCEDIQPSLLVIPRHKNKGTLWNTFELNLPSALFQKAEFPVIVVKSELPLGAHRGSIGSGAGSTGPGSVGPGMSRTLTSESAYSVKSNGERVPRRRKSVAETFGLAGRDPTAPKEEGTGSAAVGSGRFTRY</sequence>
<feature type="compositionally biased region" description="Low complexity" evidence="1">
    <location>
        <begin position="66"/>
        <end position="76"/>
    </location>
</feature>
<proteinExistence type="predicted"/>
<keyword evidence="3" id="KW-1185">Reference proteome</keyword>